<feature type="compositionally biased region" description="Basic and acidic residues" evidence="1">
    <location>
        <begin position="68"/>
        <end position="79"/>
    </location>
</feature>
<evidence type="ECO:0000256" key="1">
    <source>
        <dbReference type="SAM" id="MobiDB-lite"/>
    </source>
</evidence>
<feature type="region of interest" description="Disordered" evidence="1">
    <location>
        <begin position="67"/>
        <end position="86"/>
    </location>
</feature>
<reference evidence="2 3" key="1">
    <citation type="journal article" date="2014" name="PLoS ONE">
        <title>Global Analysis of Gene Expression Profiles in Physic Nut (Jatropha curcas L.) Seedlings Exposed to Salt Stress.</title>
        <authorList>
            <person name="Zhang L."/>
            <person name="Zhang C."/>
            <person name="Wu P."/>
            <person name="Chen Y."/>
            <person name="Li M."/>
            <person name="Jiang H."/>
            <person name="Wu G."/>
        </authorList>
    </citation>
    <scope>NUCLEOTIDE SEQUENCE [LARGE SCALE GENOMIC DNA]</scope>
    <source>
        <strain evidence="3">cv. GZQX0401</strain>
        <tissue evidence="2">Young leaves</tissue>
    </source>
</reference>
<protein>
    <submittedName>
        <fullName evidence="2">Uncharacterized protein</fullName>
    </submittedName>
</protein>
<dbReference type="OrthoDB" id="671678at2759"/>
<gene>
    <name evidence="2" type="ORF">JCGZ_11543</name>
</gene>
<feature type="compositionally biased region" description="Basic and acidic residues" evidence="1">
    <location>
        <begin position="22"/>
        <end position="40"/>
    </location>
</feature>
<accession>A0A067K4V9</accession>
<feature type="region of interest" description="Disordered" evidence="1">
    <location>
        <begin position="1"/>
        <end position="62"/>
    </location>
</feature>
<dbReference type="AlphaFoldDB" id="A0A067K4V9"/>
<organism evidence="2 3">
    <name type="scientific">Jatropha curcas</name>
    <name type="common">Barbados nut</name>
    <dbReference type="NCBI Taxonomy" id="180498"/>
    <lineage>
        <taxon>Eukaryota</taxon>
        <taxon>Viridiplantae</taxon>
        <taxon>Streptophyta</taxon>
        <taxon>Embryophyta</taxon>
        <taxon>Tracheophyta</taxon>
        <taxon>Spermatophyta</taxon>
        <taxon>Magnoliopsida</taxon>
        <taxon>eudicotyledons</taxon>
        <taxon>Gunneridae</taxon>
        <taxon>Pentapetalae</taxon>
        <taxon>rosids</taxon>
        <taxon>fabids</taxon>
        <taxon>Malpighiales</taxon>
        <taxon>Euphorbiaceae</taxon>
        <taxon>Crotonoideae</taxon>
        <taxon>Jatropheae</taxon>
        <taxon>Jatropha</taxon>
    </lineage>
</organism>
<feature type="compositionally biased region" description="Polar residues" evidence="1">
    <location>
        <begin position="1"/>
        <end position="14"/>
    </location>
</feature>
<dbReference type="EMBL" id="KK914632">
    <property type="protein sequence ID" value="KDP31167.1"/>
    <property type="molecule type" value="Genomic_DNA"/>
</dbReference>
<evidence type="ECO:0000313" key="2">
    <source>
        <dbReference type="EMBL" id="KDP31167.1"/>
    </source>
</evidence>
<dbReference type="Proteomes" id="UP000027138">
    <property type="component" value="Unassembled WGS sequence"/>
</dbReference>
<proteinExistence type="predicted"/>
<keyword evidence="3" id="KW-1185">Reference proteome</keyword>
<evidence type="ECO:0000313" key="3">
    <source>
        <dbReference type="Proteomes" id="UP000027138"/>
    </source>
</evidence>
<name>A0A067K4V9_JATCU</name>
<sequence length="340" mass="38655">MKPSKSHSSPSLNPKESRRRWRTGDDDGYSGKEIDRRFLNPEHLSPKLSLSNSIKGSPGGEDIQGLFDRPDDDHVKEEDSGVGEARGGKENVRVADMPSSIDEGELLDISLVYQIPLEYQLIRPKEQMRITEPLDKNSIMMYEESFRSGVRLFLSESLKSFFNEYNITISQLHPNGLRFLCGIIALAHQDEHVLTARVVWELYHIGVHPNEDHCFLQAEKDRNIMALKKVKNSEIKKVAEAMRKQAATESLVKEVLAAVLDQQTPEVGETLDIQGYFMKKYGVSCSLQENGPSRKMARHCLFPADVRCFDYMDDLDRKDFVNQAFFQALNANNLSFAQIT</sequence>